<evidence type="ECO:0000256" key="2">
    <source>
        <dbReference type="SAM" id="SignalP"/>
    </source>
</evidence>
<dbReference type="RefSeq" id="WP_045026470.1">
    <property type="nucleotide sequence ID" value="NZ_JRHC01000001.1"/>
</dbReference>
<evidence type="ECO:0000259" key="3">
    <source>
        <dbReference type="PROSITE" id="PS50043"/>
    </source>
</evidence>
<dbReference type="InterPro" id="IPR036388">
    <property type="entry name" value="WH-like_DNA-bd_sf"/>
</dbReference>
<dbReference type="SUPFAM" id="SSF48452">
    <property type="entry name" value="TPR-like"/>
    <property type="match status" value="2"/>
</dbReference>
<feature type="transmembrane region" description="Helical" evidence="1">
    <location>
        <begin position="354"/>
        <end position="374"/>
    </location>
</feature>
<evidence type="ECO:0000313" key="5">
    <source>
        <dbReference type="Proteomes" id="UP000032544"/>
    </source>
</evidence>
<dbReference type="STRING" id="1544798.LH29_05630"/>
<keyword evidence="1" id="KW-0472">Membrane</keyword>
<keyword evidence="2" id="KW-0732">Signal</keyword>
<reference evidence="4 5" key="1">
    <citation type="submission" date="2014-09" db="EMBL/GenBank/DDBJ databases">
        <title>Draft Genome Sequence of Draconibacterium sp. JN14CK-3.</title>
        <authorList>
            <person name="Dong C."/>
            <person name="Lai Q."/>
            <person name="Shao Z."/>
        </authorList>
    </citation>
    <scope>NUCLEOTIDE SEQUENCE [LARGE SCALE GENOMIC DNA]</scope>
    <source>
        <strain evidence="4 5">JN14CK-3</strain>
    </source>
</reference>
<name>A0A0D8JDC1_9BACT</name>
<accession>A0A0D8JDC1</accession>
<dbReference type="OrthoDB" id="1523128at2"/>
<dbReference type="PANTHER" id="PTHR10098">
    <property type="entry name" value="RAPSYN-RELATED"/>
    <property type="match status" value="1"/>
</dbReference>
<feature type="signal peptide" evidence="2">
    <location>
        <begin position="1"/>
        <end position="19"/>
    </location>
</feature>
<gene>
    <name evidence="4" type="ORF">LH29_05630</name>
</gene>
<feature type="domain" description="HTH luxR-type" evidence="3">
    <location>
        <begin position="472"/>
        <end position="537"/>
    </location>
</feature>
<dbReference type="GO" id="GO:0003677">
    <property type="term" value="F:DNA binding"/>
    <property type="evidence" value="ECO:0007669"/>
    <property type="project" value="InterPro"/>
</dbReference>
<evidence type="ECO:0000256" key="1">
    <source>
        <dbReference type="SAM" id="Phobius"/>
    </source>
</evidence>
<feature type="chain" id="PRO_5002331257" description="HTH luxR-type domain-containing protein" evidence="2">
    <location>
        <begin position="20"/>
        <end position="537"/>
    </location>
</feature>
<keyword evidence="1" id="KW-1133">Transmembrane helix</keyword>
<dbReference type="EMBL" id="JRHC01000001">
    <property type="protein sequence ID" value="KJF44907.1"/>
    <property type="molecule type" value="Genomic_DNA"/>
</dbReference>
<dbReference type="SUPFAM" id="SSF46894">
    <property type="entry name" value="C-terminal effector domain of the bipartite response regulators"/>
    <property type="match status" value="1"/>
</dbReference>
<protein>
    <recommendedName>
        <fullName evidence="3">HTH luxR-type domain-containing protein</fullName>
    </recommendedName>
</protein>
<dbReference type="GO" id="GO:0006355">
    <property type="term" value="P:regulation of DNA-templated transcription"/>
    <property type="evidence" value="ECO:0007669"/>
    <property type="project" value="InterPro"/>
</dbReference>
<comment type="caution">
    <text evidence="4">The sequence shown here is derived from an EMBL/GenBank/DDBJ whole genome shotgun (WGS) entry which is preliminary data.</text>
</comment>
<dbReference type="SMART" id="SM00421">
    <property type="entry name" value="HTH_LUXR"/>
    <property type="match status" value="1"/>
</dbReference>
<dbReference type="Gene3D" id="1.25.40.10">
    <property type="entry name" value="Tetratricopeptide repeat domain"/>
    <property type="match status" value="2"/>
</dbReference>
<dbReference type="PATRIC" id="fig|1544798.3.peg.1134"/>
<dbReference type="PROSITE" id="PS50043">
    <property type="entry name" value="HTH_LUXR_2"/>
    <property type="match status" value="1"/>
</dbReference>
<dbReference type="Gene3D" id="1.10.10.10">
    <property type="entry name" value="Winged helix-like DNA-binding domain superfamily/Winged helix DNA-binding domain"/>
    <property type="match status" value="1"/>
</dbReference>
<organism evidence="4 5">
    <name type="scientific">Draconibacterium sediminis</name>
    <dbReference type="NCBI Taxonomy" id="1544798"/>
    <lineage>
        <taxon>Bacteria</taxon>
        <taxon>Pseudomonadati</taxon>
        <taxon>Bacteroidota</taxon>
        <taxon>Bacteroidia</taxon>
        <taxon>Marinilabiliales</taxon>
        <taxon>Prolixibacteraceae</taxon>
        <taxon>Draconibacterium</taxon>
    </lineage>
</organism>
<keyword evidence="5" id="KW-1185">Reference proteome</keyword>
<dbReference type="InterPro" id="IPR011990">
    <property type="entry name" value="TPR-like_helical_dom_sf"/>
</dbReference>
<sequence>MNKIVCLLLILLFSFSLKAQNNTGFRSLLQQLQQADDDATRTELLIELSRQTRAQNLSESLSYAQQALTTSEELDDPLLTAQAHNNMGIILYHIGGYDRSLEHFLESKKIYENTGEDNLLIGQINNICGVHLQLEEYDKAWILYQELFDKQNELLARGDSSNLPQMHVFYNRMGIISEKRGELKKAQSFFEMAVENATKYNYQNRLASIYNSMAENYFRLNLEEEALQTLQLAVKFSEEFDDMIELSRANRQIGQYHYEKNNIDEALTKALQSLQAAEKTKSFVLESEAYYLLYEIEQTAGNFSDALDYYKNYTTRQDSIFNEQTIKEITRLEMTHEFEKKQEQYKNQNARVKLTYGIIILGLLLGLIIFVLYFRLNKSKDKGAYLAMKTLEKDLELRERELVMKELYLVEKNQTLQKVIKQLSDARGKARAEVKAIIEDSEKLLKASLNTSVWEEFETRYQQVHEGFYEKIRERFPDLSPTEEKLCALLRLGMSSKEIAELSQQSVKSVEVARSRLRKKLNLTNTNVNLSTFLANL</sequence>
<keyword evidence="1" id="KW-0812">Transmembrane</keyword>
<dbReference type="Proteomes" id="UP000032544">
    <property type="component" value="Unassembled WGS sequence"/>
</dbReference>
<dbReference type="InterPro" id="IPR000792">
    <property type="entry name" value="Tscrpt_reg_LuxR_C"/>
</dbReference>
<evidence type="ECO:0000313" key="4">
    <source>
        <dbReference type="EMBL" id="KJF44907.1"/>
    </source>
</evidence>
<dbReference type="InterPro" id="IPR016032">
    <property type="entry name" value="Sig_transdc_resp-reg_C-effctor"/>
</dbReference>
<dbReference type="SMART" id="SM00028">
    <property type="entry name" value="TPR"/>
    <property type="match status" value="5"/>
</dbReference>
<dbReference type="InterPro" id="IPR019734">
    <property type="entry name" value="TPR_rpt"/>
</dbReference>
<dbReference type="AlphaFoldDB" id="A0A0D8JDC1"/>
<proteinExistence type="predicted"/>